<comment type="similarity">
    <text evidence="1">Belongs to the aminoglycoside phosphotransferase family.</text>
</comment>
<feature type="domain" description="Aminoglycoside phosphotransferase" evidence="7">
    <location>
        <begin position="84"/>
        <end position="276"/>
    </location>
</feature>
<evidence type="ECO:0000256" key="3">
    <source>
        <dbReference type="ARBA" id="ARBA00022741"/>
    </source>
</evidence>
<keyword evidence="3" id="KW-0547">Nucleotide-binding</keyword>
<evidence type="ECO:0000313" key="8">
    <source>
        <dbReference type="EMBL" id="MFD2028344.1"/>
    </source>
</evidence>
<sequence length="285" mass="30334">MTIPTGTVAVPDVVRELAAGAPITPAWSNELGGLTFRIDPAGPADARNGLAGLGGTADLGATAPGTPERATYVKWAPRTDRSAAEGVDLADEAARMRWAARYTPVPHVLEVGADEHAEWLATVAIEARSAVDPRWLADPETAARAIGTGLRALHDALPVDECPWTWSISDRIAVAATRATRGHAADGWSVEARARLLDAPDHDRLVVCHGDACAPNTLLADDGSWAAHVDLGSLGIADRWADLAIATYSLGWNYGPGHDHLVYEAYGIDEDPERVAYYRLLWDLG</sequence>
<evidence type="ECO:0000256" key="6">
    <source>
        <dbReference type="ARBA" id="ARBA00023251"/>
    </source>
</evidence>
<keyword evidence="2" id="KW-0808">Transferase</keyword>
<organism evidence="8 9">
    <name type="scientific">Promicromonospora aerolata</name>
    <dbReference type="NCBI Taxonomy" id="195749"/>
    <lineage>
        <taxon>Bacteria</taxon>
        <taxon>Bacillati</taxon>
        <taxon>Actinomycetota</taxon>
        <taxon>Actinomycetes</taxon>
        <taxon>Micrococcales</taxon>
        <taxon>Promicromonosporaceae</taxon>
        <taxon>Promicromonospora</taxon>
    </lineage>
</organism>
<reference evidence="9" key="1">
    <citation type="journal article" date="2019" name="Int. J. Syst. Evol. Microbiol.">
        <title>The Global Catalogue of Microorganisms (GCM) 10K type strain sequencing project: providing services to taxonomists for standard genome sequencing and annotation.</title>
        <authorList>
            <consortium name="The Broad Institute Genomics Platform"/>
            <consortium name="The Broad Institute Genome Sequencing Center for Infectious Disease"/>
            <person name="Wu L."/>
            <person name="Ma J."/>
        </authorList>
    </citation>
    <scope>NUCLEOTIDE SEQUENCE [LARGE SCALE GENOMIC DNA]</scope>
    <source>
        <strain evidence="9">CCM 7043</strain>
    </source>
</reference>
<dbReference type="Gene3D" id="3.90.1200.10">
    <property type="match status" value="1"/>
</dbReference>
<dbReference type="CDD" id="cd05150">
    <property type="entry name" value="APH"/>
    <property type="match status" value="1"/>
</dbReference>
<evidence type="ECO:0000256" key="1">
    <source>
        <dbReference type="ARBA" id="ARBA00006219"/>
    </source>
</evidence>
<protein>
    <submittedName>
        <fullName evidence="8">Phosphotransferase</fullName>
    </submittedName>
</protein>
<dbReference type="EMBL" id="JBHUHF010000001">
    <property type="protein sequence ID" value="MFD2028344.1"/>
    <property type="molecule type" value="Genomic_DNA"/>
</dbReference>
<keyword evidence="5" id="KW-0067">ATP-binding</keyword>
<dbReference type="InterPro" id="IPR011009">
    <property type="entry name" value="Kinase-like_dom_sf"/>
</dbReference>
<comment type="caution">
    <text evidence="8">The sequence shown here is derived from an EMBL/GenBank/DDBJ whole genome shotgun (WGS) entry which is preliminary data.</text>
</comment>
<name>A0ABW4VF20_9MICO</name>
<evidence type="ECO:0000256" key="2">
    <source>
        <dbReference type="ARBA" id="ARBA00022679"/>
    </source>
</evidence>
<gene>
    <name evidence="8" type="ORF">ACFSL2_22805</name>
</gene>
<evidence type="ECO:0000256" key="4">
    <source>
        <dbReference type="ARBA" id="ARBA00022777"/>
    </source>
</evidence>
<dbReference type="Pfam" id="PF01636">
    <property type="entry name" value="APH"/>
    <property type="match status" value="1"/>
</dbReference>
<evidence type="ECO:0000256" key="5">
    <source>
        <dbReference type="ARBA" id="ARBA00022840"/>
    </source>
</evidence>
<proteinExistence type="inferred from homology"/>
<accession>A0ABW4VF20</accession>
<keyword evidence="6" id="KW-0046">Antibiotic resistance</keyword>
<dbReference type="Proteomes" id="UP001597338">
    <property type="component" value="Unassembled WGS sequence"/>
</dbReference>
<keyword evidence="4" id="KW-0418">Kinase</keyword>
<evidence type="ECO:0000313" key="9">
    <source>
        <dbReference type="Proteomes" id="UP001597338"/>
    </source>
</evidence>
<dbReference type="Gene3D" id="3.30.200.20">
    <property type="entry name" value="Phosphorylase Kinase, domain 1"/>
    <property type="match status" value="1"/>
</dbReference>
<dbReference type="SUPFAM" id="SSF56112">
    <property type="entry name" value="Protein kinase-like (PK-like)"/>
    <property type="match status" value="1"/>
</dbReference>
<dbReference type="RefSeq" id="WP_377200037.1">
    <property type="nucleotide sequence ID" value="NZ_JBHUHF010000001.1"/>
</dbReference>
<evidence type="ECO:0000259" key="7">
    <source>
        <dbReference type="Pfam" id="PF01636"/>
    </source>
</evidence>
<keyword evidence="9" id="KW-1185">Reference proteome</keyword>
<dbReference type="InterPro" id="IPR024165">
    <property type="entry name" value="Kan/Strep_kinase"/>
</dbReference>
<dbReference type="InterPro" id="IPR002575">
    <property type="entry name" value="Aminoglycoside_PTrfase"/>
</dbReference>